<evidence type="ECO:0000313" key="4">
    <source>
        <dbReference type="Proteomes" id="UP000594261"/>
    </source>
</evidence>
<dbReference type="Gene3D" id="1.10.510.10">
    <property type="entry name" value="Transferase(Phosphotransferase) domain 1"/>
    <property type="match status" value="1"/>
</dbReference>
<feature type="region of interest" description="Disordered" evidence="2">
    <location>
        <begin position="1"/>
        <end position="46"/>
    </location>
</feature>
<dbReference type="InterPro" id="IPR051343">
    <property type="entry name" value="G-type_lectin_kinases/EP1-like"/>
</dbReference>
<protein>
    <recommendedName>
        <fullName evidence="5">Serine-threonine/tyrosine-protein kinase catalytic domain-containing protein</fullName>
    </recommendedName>
</protein>
<dbReference type="InParanoid" id="A0A7N2QXF5"/>
<dbReference type="InterPro" id="IPR011009">
    <property type="entry name" value="Kinase-like_dom_sf"/>
</dbReference>
<reference evidence="3" key="2">
    <citation type="submission" date="2021-01" db="UniProtKB">
        <authorList>
            <consortium name="EnsemblPlants"/>
        </authorList>
    </citation>
    <scope>IDENTIFICATION</scope>
</reference>
<dbReference type="Proteomes" id="UP000594261">
    <property type="component" value="Chromosome 1"/>
</dbReference>
<evidence type="ECO:0008006" key="5">
    <source>
        <dbReference type="Google" id="ProtNLM"/>
    </source>
</evidence>
<proteinExistence type="predicted"/>
<evidence type="ECO:0000313" key="3">
    <source>
        <dbReference type="EnsemblPlants" id="QL01p018542:mrna"/>
    </source>
</evidence>
<reference evidence="3 4" key="1">
    <citation type="journal article" date="2016" name="G3 (Bethesda)">
        <title>First Draft Assembly and Annotation of the Genome of a California Endemic Oak Quercus lobata Nee (Fagaceae).</title>
        <authorList>
            <person name="Sork V.L."/>
            <person name="Fitz-Gibbon S.T."/>
            <person name="Puiu D."/>
            <person name="Crepeau M."/>
            <person name="Gugger P.F."/>
            <person name="Sherman R."/>
            <person name="Stevens K."/>
            <person name="Langley C.H."/>
            <person name="Pellegrini M."/>
            <person name="Salzberg S.L."/>
        </authorList>
    </citation>
    <scope>NUCLEOTIDE SEQUENCE [LARGE SCALE GENOMIC DNA]</scope>
    <source>
        <strain evidence="3 4">cv. SW786</strain>
    </source>
</reference>
<name>A0A7N2QXF5_QUELO</name>
<dbReference type="AlphaFoldDB" id="A0A7N2QXF5"/>
<dbReference type="PANTHER" id="PTHR47976">
    <property type="entry name" value="G-TYPE LECTIN S-RECEPTOR-LIKE SERINE/THREONINE-PROTEIN KINASE SD2-5"/>
    <property type="match status" value="1"/>
</dbReference>
<sequence>MVGAWQGRDIPRLNSAAEPPRHRRDKGGEMAERSSAMALNGVDSPSAGPGFMALEWFRNKPIIPKVDIYNFGVLVLEFICCRKNVEPSIEDENKIILTGWAYDKYKEGSLDLLIENDKEARNDMKRVEKFAMTAIWCIW</sequence>
<keyword evidence="4" id="KW-1185">Reference proteome</keyword>
<organism evidence="3 4">
    <name type="scientific">Quercus lobata</name>
    <name type="common">Valley oak</name>
    <dbReference type="NCBI Taxonomy" id="97700"/>
    <lineage>
        <taxon>Eukaryota</taxon>
        <taxon>Viridiplantae</taxon>
        <taxon>Streptophyta</taxon>
        <taxon>Embryophyta</taxon>
        <taxon>Tracheophyta</taxon>
        <taxon>Spermatophyta</taxon>
        <taxon>Magnoliopsida</taxon>
        <taxon>eudicotyledons</taxon>
        <taxon>Gunneridae</taxon>
        <taxon>Pentapetalae</taxon>
        <taxon>rosids</taxon>
        <taxon>fabids</taxon>
        <taxon>Fagales</taxon>
        <taxon>Fagaceae</taxon>
        <taxon>Quercus</taxon>
    </lineage>
</organism>
<evidence type="ECO:0000256" key="1">
    <source>
        <dbReference type="ARBA" id="ARBA00022729"/>
    </source>
</evidence>
<dbReference type="Gramene" id="QL01p018542:mrna">
    <property type="protein sequence ID" value="QL01p018542:mrna"/>
    <property type="gene ID" value="QL01p018542"/>
</dbReference>
<accession>A0A7N2QXF5</accession>
<dbReference type="SUPFAM" id="SSF56112">
    <property type="entry name" value="Protein kinase-like (PK-like)"/>
    <property type="match status" value="1"/>
</dbReference>
<dbReference type="EnsemblPlants" id="QL01p018542:mrna">
    <property type="protein sequence ID" value="QL01p018542:mrna"/>
    <property type="gene ID" value="QL01p018542"/>
</dbReference>
<keyword evidence="1" id="KW-0732">Signal</keyword>
<evidence type="ECO:0000256" key="2">
    <source>
        <dbReference type="SAM" id="MobiDB-lite"/>
    </source>
</evidence>
<dbReference type="EMBL" id="LRBV02000001">
    <property type="status" value="NOT_ANNOTATED_CDS"/>
    <property type="molecule type" value="Genomic_DNA"/>
</dbReference>
<dbReference type="PANTHER" id="PTHR47976:SF108">
    <property type="entry name" value="G-TYPE LECTIN S-RECEPTOR-LIKE SERINE_THREONINE-PROTEIN KINASE LECRK1"/>
    <property type="match status" value="1"/>
</dbReference>